<accession>E1IHG5</accession>
<keyword evidence="3" id="KW-1185">Reference proteome</keyword>
<dbReference type="HOGENOM" id="CLU_509807_0_0_0"/>
<evidence type="ECO:0000313" key="2">
    <source>
        <dbReference type="EMBL" id="EFO79371.1"/>
    </source>
</evidence>
<name>E1IHG5_9CHLR</name>
<feature type="chain" id="PRO_5003146978" evidence="1">
    <location>
        <begin position="35"/>
        <end position="534"/>
    </location>
</feature>
<sequence>MVPKVIDRRLLRNTSLLLVLLVLTTVMAGRPSHAANASKAVGLDNTQGNFATGVFQRTALGPQDLEDDVLMTPLPGYEQKEIHDEPGMVQLAPAGVLKPWAAFSPPLPVPVTNAGVTAMGNFIYVIGGILQGSGGRSDQIYWAKVDPTSGNLVGDWQATPMPPAQLILDNDVIFTYENTPPYDCKSSTANLAARSDVGVASLDVNSSTGYIYIIGGVFKGADCITELSTAVIQRATVNKTTGALTWTTLSSSVSLPSPEFPDNGAVSTRLLGADSISTTVVPYRESNGTLRYFLYVMGGKSRFIKGEYESLFFLKGEPKDRALASVFYTEIDPATGNFKHPVSGSTSTVWVRDSDIQLRNIPQENQGLWGAGISGTTILDGTQMKSMIYVAGGQLDTDTLPVFNNFVYRADLGANGVLNWGDTDRAKTVGPDEVGIVGRRGMGLVASNGKLYFIAGNTTNTPTGIENSVPTAFYDENGNLIKLDDTNFIIGTDDRVLNVGDTDGALQPWCGDDRRSLGWHQRDSGLDLCHRGSG</sequence>
<dbReference type="STRING" id="765420.OSCT_2766"/>
<dbReference type="InterPro" id="IPR015915">
    <property type="entry name" value="Kelch-typ_b-propeller"/>
</dbReference>
<proteinExistence type="predicted"/>
<dbReference type="Gene3D" id="2.120.10.80">
    <property type="entry name" value="Kelch-type beta propeller"/>
    <property type="match status" value="1"/>
</dbReference>
<keyword evidence="1" id="KW-0732">Signal</keyword>
<evidence type="ECO:0000313" key="3">
    <source>
        <dbReference type="Proteomes" id="UP000054010"/>
    </source>
</evidence>
<dbReference type="OrthoDB" id="136608at2"/>
<dbReference type="AlphaFoldDB" id="E1IHG5"/>
<dbReference type="EMBL" id="ADVR01000115">
    <property type="protein sequence ID" value="EFO79371.1"/>
    <property type="molecule type" value="Genomic_DNA"/>
</dbReference>
<dbReference type="Proteomes" id="UP000054010">
    <property type="component" value="Unassembled WGS sequence"/>
</dbReference>
<organism evidence="2 3">
    <name type="scientific">Oscillochloris trichoides DG-6</name>
    <dbReference type="NCBI Taxonomy" id="765420"/>
    <lineage>
        <taxon>Bacteria</taxon>
        <taxon>Bacillati</taxon>
        <taxon>Chloroflexota</taxon>
        <taxon>Chloroflexia</taxon>
        <taxon>Chloroflexales</taxon>
        <taxon>Chloroflexineae</taxon>
        <taxon>Oscillochloridaceae</taxon>
        <taxon>Oscillochloris</taxon>
    </lineage>
</organism>
<gene>
    <name evidence="2" type="ORF">OSCT_2766</name>
</gene>
<evidence type="ECO:0000256" key="1">
    <source>
        <dbReference type="SAM" id="SignalP"/>
    </source>
</evidence>
<dbReference type="SUPFAM" id="SSF117281">
    <property type="entry name" value="Kelch motif"/>
    <property type="match status" value="1"/>
</dbReference>
<reference evidence="2 3" key="1">
    <citation type="journal article" date="2011" name="J. Bacteriol.">
        <title>Draft genome sequence of the anoxygenic filamentous phototrophic bacterium Oscillochloris trichoides subsp. DG-6.</title>
        <authorList>
            <person name="Kuznetsov B.B."/>
            <person name="Ivanovsky R.N."/>
            <person name="Keppen O.I."/>
            <person name="Sukhacheva M.V."/>
            <person name="Bumazhkin B.K."/>
            <person name="Patutina E.O."/>
            <person name="Beletsky A.V."/>
            <person name="Mardanov A.V."/>
            <person name="Baslerov R.V."/>
            <person name="Panteleeva A.N."/>
            <person name="Kolganova T.V."/>
            <person name="Ravin N.V."/>
            <person name="Skryabin K.G."/>
        </authorList>
    </citation>
    <scope>NUCLEOTIDE SEQUENCE [LARGE SCALE GENOMIC DNA]</scope>
    <source>
        <strain evidence="2 3">DG-6</strain>
    </source>
</reference>
<protein>
    <submittedName>
        <fullName evidence="2">Uncharacterized protein</fullName>
    </submittedName>
</protein>
<comment type="caution">
    <text evidence="2">The sequence shown here is derived from an EMBL/GenBank/DDBJ whole genome shotgun (WGS) entry which is preliminary data.</text>
</comment>
<feature type="signal peptide" evidence="1">
    <location>
        <begin position="1"/>
        <end position="34"/>
    </location>
</feature>